<protein>
    <submittedName>
        <fullName evidence="1">Uncharacterized protein</fullName>
    </submittedName>
</protein>
<accession>A0AAW1UW15</accession>
<dbReference type="AlphaFoldDB" id="A0AAW1UW15"/>
<dbReference type="Proteomes" id="UP001431783">
    <property type="component" value="Unassembled WGS sequence"/>
</dbReference>
<reference evidence="1 2" key="1">
    <citation type="submission" date="2023-03" db="EMBL/GenBank/DDBJ databases">
        <title>Genome insight into feeding habits of ladybird beetles.</title>
        <authorList>
            <person name="Li H.-S."/>
            <person name="Huang Y.-H."/>
            <person name="Pang H."/>
        </authorList>
    </citation>
    <scope>NUCLEOTIDE SEQUENCE [LARGE SCALE GENOMIC DNA]</scope>
    <source>
        <strain evidence="1">SYSU_2023b</strain>
        <tissue evidence="1">Whole body</tissue>
    </source>
</reference>
<organism evidence="1 2">
    <name type="scientific">Henosepilachna vigintioctopunctata</name>
    <dbReference type="NCBI Taxonomy" id="420089"/>
    <lineage>
        <taxon>Eukaryota</taxon>
        <taxon>Metazoa</taxon>
        <taxon>Ecdysozoa</taxon>
        <taxon>Arthropoda</taxon>
        <taxon>Hexapoda</taxon>
        <taxon>Insecta</taxon>
        <taxon>Pterygota</taxon>
        <taxon>Neoptera</taxon>
        <taxon>Endopterygota</taxon>
        <taxon>Coleoptera</taxon>
        <taxon>Polyphaga</taxon>
        <taxon>Cucujiformia</taxon>
        <taxon>Coccinelloidea</taxon>
        <taxon>Coccinellidae</taxon>
        <taxon>Epilachninae</taxon>
        <taxon>Epilachnini</taxon>
        <taxon>Henosepilachna</taxon>
    </lineage>
</organism>
<keyword evidence="2" id="KW-1185">Reference proteome</keyword>
<proteinExistence type="predicted"/>
<name>A0AAW1UW15_9CUCU</name>
<comment type="caution">
    <text evidence="1">The sequence shown here is derived from an EMBL/GenBank/DDBJ whole genome shotgun (WGS) entry which is preliminary data.</text>
</comment>
<evidence type="ECO:0000313" key="1">
    <source>
        <dbReference type="EMBL" id="KAK9885300.1"/>
    </source>
</evidence>
<sequence length="80" mass="9072">MFIILQNFVVKALKKSGKIKKLKSITYNQGEQNHKRKQNQTHIFEGAQKYPAECVRTRDGSPKFGPELLASKPSDSLVIL</sequence>
<gene>
    <name evidence="1" type="ORF">WA026_010794</name>
</gene>
<dbReference type="EMBL" id="JARQZJ010000095">
    <property type="protein sequence ID" value="KAK9885300.1"/>
    <property type="molecule type" value="Genomic_DNA"/>
</dbReference>
<evidence type="ECO:0000313" key="2">
    <source>
        <dbReference type="Proteomes" id="UP001431783"/>
    </source>
</evidence>